<feature type="domain" description="Major facilitator superfamily (MFS) profile" evidence="6">
    <location>
        <begin position="28"/>
        <end position="444"/>
    </location>
</feature>
<dbReference type="PANTHER" id="PTHR23508:SF10">
    <property type="entry name" value="CARBOXYLIC ACID TRANSPORTER PROTEIN HOMOLOG"/>
    <property type="match status" value="1"/>
</dbReference>
<evidence type="ECO:0000256" key="5">
    <source>
        <dbReference type="SAM" id="Phobius"/>
    </source>
</evidence>
<dbReference type="SUPFAM" id="SSF103473">
    <property type="entry name" value="MFS general substrate transporter"/>
    <property type="match status" value="1"/>
</dbReference>
<dbReference type="InterPro" id="IPR011701">
    <property type="entry name" value="MFS"/>
</dbReference>
<keyword evidence="3 5" id="KW-1133">Transmembrane helix</keyword>
<evidence type="ECO:0000256" key="2">
    <source>
        <dbReference type="ARBA" id="ARBA00022692"/>
    </source>
</evidence>
<feature type="transmembrane region" description="Helical" evidence="5">
    <location>
        <begin position="94"/>
        <end position="114"/>
    </location>
</feature>
<feature type="transmembrane region" description="Helical" evidence="5">
    <location>
        <begin position="183"/>
        <end position="202"/>
    </location>
</feature>
<feature type="transmembrane region" description="Helical" evidence="5">
    <location>
        <begin position="295"/>
        <end position="319"/>
    </location>
</feature>
<keyword evidence="8" id="KW-1185">Reference proteome</keyword>
<comment type="subcellular location">
    <subcellularLocation>
        <location evidence="1">Cell membrane</location>
        <topology evidence="1">Multi-pass membrane protein</topology>
    </subcellularLocation>
</comment>
<sequence length="456" mass="47461">MAAIESGPPLDAREELRSASLTPFHWTLIASIIAATVFDGYDTLNPSYVIHYVVKPWGLSHSEAGFLVSSGLIGFAVGALAHGPVADRYGRRPVLLSALLFAGVFSVLTAALAGSFTTFVALRGVTGLSLGVIMPLGTAYINEFTPAASGNRMGTLGISGYAFGGVLASAAGIWLTPGHGWQILYWLGGLSVPIAIVLWFTLPESVQFLVMRGRHEDAAEVLGRVRPDRAGAYAGAVFGRPRDRARTVEIVAILLSDRYRRTTVALWACAFLVLFDIYGLSGWMPTLMEARGNGFGTSFSFGALLQIGGVVGGLVVALLDDRGWTSMRRGLVYLLAVSTVAVALIAAIDGTVVDVVLVAVAGFGIVGGQFVLNGLAAQSYPTHVRGTGTGAMFGVGRVGAILGPYAGGWLLGWFHDDNTVLFVAVAVAAALGALVALGLGRRPGVMAAPVAADSLI</sequence>
<dbReference type="GO" id="GO:0046943">
    <property type="term" value="F:carboxylic acid transmembrane transporter activity"/>
    <property type="evidence" value="ECO:0007669"/>
    <property type="project" value="TreeGrafter"/>
</dbReference>
<dbReference type="AlphaFoldDB" id="A0A9W6S1S4"/>
<dbReference type="GO" id="GO:0005886">
    <property type="term" value="C:plasma membrane"/>
    <property type="evidence" value="ECO:0007669"/>
    <property type="project" value="UniProtKB-SubCell"/>
</dbReference>
<feature type="transmembrane region" description="Helical" evidence="5">
    <location>
        <begin position="64"/>
        <end position="82"/>
    </location>
</feature>
<dbReference type="Gene3D" id="1.20.1250.20">
    <property type="entry name" value="MFS general substrate transporter like domains"/>
    <property type="match status" value="1"/>
</dbReference>
<reference evidence="7" key="1">
    <citation type="submission" date="2023-03" db="EMBL/GenBank/DDBJ databases">
        <title>Actinoallomurus iriomotensis NBRC 103684.</title>
        <authorList>
            <person name="Ichikawa N."/>
            <person name="Sato H."/>
            <person name="Tonouchi N."/>
        </authorList>
    </citation>
    <scope>NUCLEOTIDE SEQUENCE</scope>
    <source>
        <strain evidence="7">NBRC 103684</strain>
    </source>
</reference>
<evidence type="ECO:0000256" key="3">
    <source>
        <dbReference type="ARBA" id="ARBA00022989"/>
    </source>
</evidence>
<dbReference type="InterPro" id="IPR036259">
    <property type="entry name" value="MFS_trans_sf"/>
</dbReference>
<gene>
    <name evidence="7" type="ORF">Airi02_035820</name>
</gene>
<feature type="transmembrane region" description="Helical" evidence="5">
    <location>
        <begin position="331"/>
        <end position="349"/>
    </location>
</feature>
<feature type="transmembrane region" description="Helical" evidence="5">
    <location>
        <begin position="120"/>
        <end position="141"/>
    </location>
</feature>
<organism evidence="7 8">
    <name type="scientific">Actinoallomurus iriomotensis</name>
    <dbReference type="NCBI Taxonomy" id="478107"/>
    <lineage>
        <taxon>Bacteria</taxon>
        <taxon>Bacillati</taxon>
        <taxon>Actinomycetota</taxon>
        <taxon>Actinomycetes</taxon>
        <taxon>Streptosporangiales</taxon>
        <taxon>Thermomonosporaceae</taxon>
        <taxon>Actinoallomurus</taxon>
    </lineage>
</organism>
<dbReference type="InterPro" id="IPR020846">
    <property type="entry name" value="MFS_dom"/>
</dbReference>
<dbReference type="Proteomes" id="UP001165074">
    <property type="component" value="Unassembled WGS sequence"/>
</dbReference>
<evidence type="ECO:0000256" key="1">
    <source>
        <dbReference type="ARBA" id="ARBA00004651"/>
    </source>
</evidence>
<accession>A0A9W6S1S4</accession>
<evidence type="ECO:0000259" key="6">
    <source>
        <dbReference type="PROSITE" id="PS50850"/>
    </source>
</evidence>
<keyword evidence="2 5" id="KW-0812">Transmembrane</keyword>
<feature type="transmembrane region" description="Helical" evidence="5">
    <location>
        <begin position="153"/>
        <end position="177"/>
    </location>
</feature>
<dbReference type="EMBL" id="BSTK01000004">
    <property type="protein sequence ID" value="GLY85653.1"/>
    <property type="molecule type" value="Genomic_DNA"/>
</dbReference>
<feature type="transmembrane region" description="Helical" evidence="5">
    <location>
        <begin position="21"/>
        <end position="38"/>
    </location>
</feature>
<keyword evidence="4 5" id="KW-0472">Membrane</keyword>
<feature type="transmembrane region" description="Helical" evidence="5">
    <location>
        <begin position="420"/>
        <end position="439"/>
    </location>
</feature>
<proteinExistence type="predicted"/>
<evidence type="ECO:0000256" key="4">
    <source>
        <dbReference type="ARBA" id="ARBA00023136"/>
    </source>
</evidence>
<evidence type="ECO:0000313" key="7">
    <source>
        <dbReference type="EMBL" id="GLY85653.1"/>
    </source>
</evidence>
<dbReference type="Pfam" id="PF07690">
    <property type="entry name" value="MFS_1"/>
    <property type="match status" value="1"/>
</dbReference>
<dbReference type="RefSeq" id="WP_285572701.1">
    <property type="nucleotide sequence ID" value="NZ_BSTK01000004.1"/>
</dbReference>
<comment type="caution">
    <text evidence="7">The sequence shown here is derived from an EMBL/GenBank/DDBJ whole genome shotgun (WGS) entry which is preliminary data.</text>
</comment>
<evidence type="ECO:0000313" key="8">
    <source>
        <dbReference type="Proteomes" id="UP001165074"/>
    </source>
</evidence>
<feature type="transmembrane region" description="Helical" evidence="5">
    <location>
        <begin position="389"/>
        <end position="414"/>
    </location>
</feature>
<dbReference type="PANTHER" id="PTHR23508">
    <property type="entry name" value="CARBOXYLIC ACID TRANSPORTER PROTEIN HOMOLOG"/>
    <property type="match status" value="1"/>
</dbReference>
<feature type="transmembrane region" description="Helical" evidence="5">
    <location>
        <begin position="355"/>
        <end position="377"/>
    </location>
</feature>
<dbReference type="PROSITE" id="PS50850">
    <property type="entry name" value="MFS"/>
    <property type="match status" value="1"/>
</dbReference>
<protein>
    <submittedName>
        <fullName evidence="7">MFS transporter</fullName>
    </submittedName>
</protein>
<name>A0A9W6S1S4_9ACTN</name>
<feature type="transmembrane region" description="Helical" evidence="5">
    <location>
        <begin position="264"/>
        <end position="283"/>
    </location>
</feature>